<gene>
    <name evidence="2" type="ORF">ISG29_01635</name>
</gene>
<feature type="transmembrane region" description="Helical" evidence="1">
    <location>
        <begin position="48"/>
        <end position="67"/>
    </location>
</feature>
<feature type="transmembrane region" description="Helical" evidence="1">
    <location>
        <begin position="79"/>
        <end position="99"/>
    </location>
</feature>
<dbReference type="RefSeq" id="WP_194501608.1">
    <property type="nucleotide sequence ID" value="NZ_JADIVZ010000001.1"/>
</dbReference>
<keyword evidence="1" id="KW-0812">Transmembrane</keyword>
<feature type="transmembrane region" description="Helical" evidence="1">
    <location>
        <begin position="168"/>
        <end position="189"/>
    </location>
</feature>
<proteinExistence type="predicted"/>
<dbReference type="EMBL" id="JADIVZ010000001">
    <property type="protein sequence ID" value="MBF4160373.1"/>
    <property type="molecule type" value="Genomic_DNA"/>
</dbReference>
<dbReference type="Proteomes" id="UP000656804">
    <property type="component" value="Unassembled WGS sequence"/>
</dbReference>
<name>A0A930Y9H7_9ACTN</name>
<dbReference type="AlphaFoldDB" id="A0A930Y9H7"/>
<dbReference type="Pfam" id="PF12730">
    <property type="entry name" value="ABC2_membrane_4"/>
    <property type="match status" value="1"/>
</dbReference>
<feature type="transmembrane region" description="Helical" evidence="1">
    <location>
        <begin position="246"/>
        <end position="267"/>
    </location>
</feature>
<feature type="transmembrane region" description="Helical" evidence="1">
    <location>
        <begin position="126"/>
        <end position="148"/>
    </location>
</feature>
<organism evidence="2 3">
    <name type="scientific">Nocardioides acrostichi</name>
    <dbReference type="NCBI Taxonomy" id="2784339"/>
    <lineage>
        <taxon>Bacteria</taxon>
        <taxon>Bacillati</taxon>
        <taxon>Actinomycetota</taxon>
        <taxon>Actinomycetes</taxon>
        <taxon>Propionibacteriales</taxon>
        <taxon>Nocardioidaceae</taxon>
        <taxon>Nocardioides</taxon>
    </lineage>
</organism>
<protein>
    <submittedName>
        <fullName evidence="2">ABC transporter permease subunit</fullName>
    </submittedName>
</protein>
<feature type="transmembrane region" description="Helical" evidence="1">
    <location>
        <begin position="196"/>
        <end position="220"/>
    </location>
</feature>
<evidence type="ECO:0000256" key="1">
    <source>
        <dbReference type="SAM" id="Phobius"/>
    </source>
</evidence>
<evidence type="ECO:0000313" key="3">
    <source>
        <dbReference type="Proteomes" id="UP000656804"/>
    </source>
</evidence>
<keyword evidence="1" id="KW-0472">Membrane</keyword>
<comment type="caution">
    <text evidence="2">The sequence shown here is derived from an EMBL/GenBank/DDBJ whole genome shotgun (WGS) entry which is preliminary data.</text>
</comment>
<keyword evidence="1" id="KW-1133">Transmembrane helix</keyword>
<sequence length="275" mass="28744">MTTSTISPASARPGVGDVYSDRPAPSTIGFDRVVGVELRKMFDTRSGWWLMAAVVILSVLASGAVMLWGSDAGVHYSDFGQAVGIPMAVILPVIAILSVTSEWSQRTGLATFTLVPHRGRVIAAKLVDVVAVGVLGMLVAFAIGALGTVLAGAAHGVTPTWDVGLDQFASIIVGNVLGVLVGFTIGVLLRNSAGALVTYLVYAYVLAGVTFALAAAQTWFADLEPWIDFNLTQGNLFTGFPDTGEAWAQLGVSGLIWLVLPLAFGLVRVGRAEVK</sequence>
<keyword evidence="3" id="KW-1185">Reference proteome</keyword>
<reference evidence="2" key="1">
    <citation type="submission" date="2020-11" db="EMBL/GenBank/DDBJ databases">
        <title>Nocardioides sp. CBS4Y-1, whole genome shotgun sequence.</title>
        <authorList>
            <person name="Tuo L."/>
        </authorList>
    </citation>
    <scope>NUCLEOTIDE SEQUENCE</scope>
    <source>
        <strain evidence="2">CBS4Y-1</strain>
    </source>
</reference>
<evidence type="ECO:0000313" key="2">
    <source>
        <dbReference type="EMBL" id="MBF4160373.1"/>
    </source>
</evidence>
<accession>A0A930Y9H7</accession>